<keyword evidence="2" id="KW-1185">Reference proteome</keyword>
<name>A0ABQ3YBU7_9ACTN</name>
<gene>
    <name evidence="1" type="ORF">Ade02nite_61330</name>
</gene>
<evidence type="ECO:0000313" key="2">
    <source>
        <dbReference type="Proteomes" id="UP000609879"/>
    </source>
</evidence>
<dbReference type="Proteomes" id="UP000609879">
    <property type="component" value="Unassembled WGS sequence"/>
</dbReference>
<sequence>MVLPFLATYPRDDQQGLYILGGTAADRTDPRTLIALGCGLRVVSFGLPATVTSPPGS</sequence>
<dbReference type="EMBL" id="BOMI01000121">
    <property type="protein sequence ID" value="GID77492.1"/>
    <property type="molecule type" value="Genomic_DNA"/>
</dbReference>
<comment type="caution">
    <text evidence="1">The sequence shown here is derived from an EMBL/GenBank/DDBJ whole genome shotgun (WGS) entry which is preliminary data.</text>
</comment>
<dbReference type="RefSeq" id="WP_203771520.1">
    <property type="nucleotide sequence ID" value="NZ_BAAABO010000002.1"/>
</dbReference>
<proteinExistence type="predicted"/>
<accession>A0ABQ3YBU7</accession>
<organism evidence="1 2">
    <name type="scientific">Paractinoplanes deccanensis</name>
    <dbReference type="NCBI Taxonomy" id="113561"/>
    <lineage>
        <taxon>Bacteria</taxon>
        <taxon>Bacillati</taxon>
        <taxon>Actinomycetota</taxon>
        <taxon>Actinomycetes</taxon>
        <taxon>Micromonosporales</taxon>
        <taxon>Micromonosporaceae</taxon>
        <taxon>Paractinoplanes</taxon>
    </lineage>
</organism>
<evidence type="ECO:0000313" key="1">
    <source>
        <dbReference type="EMBL" id="GID77492.1"/>
    </source>
</evidence>
<protein>
    <submittedName>
        <fullName evidence="1">Uncharacterized protein</fullName>
    </submittedName>
</protein>
<reference evidence="1 2" key="1">
    <citation type="submission" date="2021-01" db="EMBL/GenBank/DDBJ databases">
        <title>Whole genome shotgun sequence of Actinoplanes deccanensis NBRC 13994.</title>
        <authorList>
            <person name="Komaki H."/>
            <person name="Tamura T."/>
        </authorList>
    </citation>
    <scope>NUCLEOTIDE SEQUENCE [LARGE SCALE GENOMIC DNA]</scope>
    <source>
        <strain evidence="1 2">NBRC 13994</strain>
    </source>
</reference>